<accession>A0A1Y1VLN2</accession>
<comment type="caution">
    <text evidence="1">The sequence shown here is derived from an EMBL/GenBank/DDBJ whole genome shotgun (WGS) entry which is preliminary data.</text>
</comment>
<organism evidence="1 2">
    <name type="scientific">Piromyces finnis</name>
    <dbReference type="NCBI Taxonomy" id="1754191"/>
    <lineage>
        <taxon>Eukaryota</taxon>
        <taxon>Fungi</taxon>
        <taxon>Fungi incertae sedis</taxon>
        <taxon>Chytridiomycota</taxon>
        <taxon>Chytridiomycota incertae sedis</taxon>
        <taxon>Neocallimastigomycetes</taxon>
        <taxon>Neocallimastigales</taxon>
        <taxon>Neocallimastigaceae</taxon>
        <taxon>Piromyces</taxon>
    </lineage>
</organism>
<evidence type="ECO:0000313" key="1">
    <source>
        <dbReference type="EMBL" id="ORX59055.1"/>
    </source>
</evidence>
<gene>
    <name evidence="1" type="ORF">BCR36DRAFT_453272</name>
</gene>
<keyword evidence="2" id="KW-1185">Reference proteome</keyword>
<dbReference type="EMBL" id="MCFH01000003">
    <property type="protein sequence ID" value="ORX59055.1"/>
    <property type="molecule type" value="Genomic_DNA"/>
</dbReference>
<protein>
    <submittedName>
        <fullName evidence="1">Uncharacterized protein</fullName>
    </submittedName>
</protein>
<dbReference type="AlphaFoldDB" id="A0A1Y1VLN2"/>
<name>A0A1Y1VLN2_9FUNG</name>
<sequence>MESYKFNDKNDSNNSNSEKYFALDIKEEADFKNKKNYVNYLVSGDGKKINNFNHNYFESIDSLNPQDPFTDYENTSIMNSIKNSEFQNGMIIEEFKEKFSSEFRSKETLQNSN</sequence>
<proteinExistence type="predicted"/>
<reference evidence="1 2" key="1">
    <citation type="submission" date="2016-08" db="EMBL/GenBank/DDBJ databases">
        <title>Genomes of anaerobic fungi encode conserved fungal cellulosomes for biomass hydrolysis.</title>
        <authorList>
            <consortium name="DOE Joint Genome Institute"/>
            <person name="Haitjema C.H."/>
            <person name="Gilmore S.P."/>
            <person name="Henske J.K."/>
            <person name="Solomon K.V."/>
            <person name="De Groot R."/>
            <person name="Kuo A."/>
            <person name="Mondo S.J."/>
            <person name="Salamov A.A."/>
            <person name="Labutti K."/>
            <person name="Zhao Z."/>
            <person name="Chiniquy J."/>
            <person name="Barry K."/>
            <person name="Brewer H.M."/>
            <person name="Purvine S.O."/>
            <person name="Wright A.T."/>
            <person name="Boxma B."/>
            <person name="Van Alen T."/>
            <person name="Hackstein J.H."/>
            <person name="Baker S.E."/>
            <person name="Grigoriev I.V."/>
            <person name="O'Malley M.A."/>
        </authorList>
    </citation>
    <scope>NUCLEOTIDE SEQUENCE [LARGE SCALE GENOMIC DNA]</scope>
    <source>
        <strain evidence="2">finn</strain>
    </source>
</reference>
<evidence type="ECO:0000313" key="2">
    <source>
        <dbReference type="Proteomes" id="UP000193719"/>
    </source>
</evidence>
<dbReference type="Proteomes" id="UP000193719">
    <property type="component" value="Unassembled WGS sequence"/>
</dbReference>
<reference evidence="1 2" key="2">
    <citation type="submission" date="2016-08" db="EMBL/GenBank/DDBJ databases">
        <title>Pervasive Adenine N6-methylation of Active Genes in Fungi.</title>
        <authorList>
            <consortium name="DOE Joint Genome Institute"/>
            <person name="Mondo S.J."/>
            <person name="Dannebaum R.O."/>
            <person name="Kuo R.C."/>
            <person name="Labutti K."/>
            <person name="Haridas S."/>
            <person name="Kuo A."/>
            <person name="Salamov A."/>
            <person name="Ahrendt S.R."/>
            <person name="Lipzen A."/>
            <person name="Sullivan W."/>
            <person name="Andreopoulos W.B."/>
            <person name="Clum A."/>
            <person name="Lindquist E."/>
            <person name="Daum C."/>
            <person name="Ramamoorthy G.K."/>
            <person name="Gryganskyi A."/>
            <person name="Culley D."/>
            <person name="Magnuson J.K."/>
            <person name="James T.Y."/>
            <person name="O'Malley M.A."/>
            <person name="Stajich J.E."/>
            <person name="Spatafora J.W."/>
            <person name="Visel A."/>
            <person name="Grigoriev I.V."/>
        </authorList>
    </citation>
    <scope>NUCLEOTIDE SEQUENCE [LARGE SCALE GENOMIC DNA]</scope>
    <source>
        <strain evidence="2">finn</strain>
    </source>
</reference>